<evidence type="ECO:0000259" key="2">
    <source>
        <dbReference type="PROSITE" id="PS50943"/>
    </source>
</evidence>
<evidence type="ECO:0000256" key="1">
    <source>
        <dbReference type="ARBA" id="ARBA00023125"/>
    </source>
</evidence>
<dbReference type="NCBIfam" id="TIGR02607">
    <property type="entry name" value="antidote_HigA"/>
    <property type="match status" value="1"/>
</dbReference>
<dbReference type="AlphaFoldDB" id="A0A849BCC0"/>
<dbReference type="Pfam" id="PF01381">
    <property type="entry name" value="HTH_3"/>
    <property type="match status" value="1"/>
</dbReference>
<dbReference type="CDD" id="cd00093">
    <property type="entry name" value="HTH_XRE"/>
    <property type="match status" value="1"/>
</dbReference>
<dbReference type="Gene3D" id="1.10.260.40">
    <property type="entry name" value="lambda repressor-like DNA-binding domains"/>
    <property type="match status" value="1"/>
</dbReference>
<dbReference type="SMART" id="SM00530">
    <property type="entry name" value="HTH_XRE"/>
    <property type="match status" value="1"/>
</dbReference>
<dbReference type="PROSITE" id="PS50943">
    <property type="entry name" value="HTH_CROC1"/>
    <property type="match status" value="1"/>
</dbReference>
<dbReference type="InterPro" id="IPR013430">
    <property type="entry name" value="Toxin_antidote_HigA"/>
</dbReference>
<dbReference type="EMBL" id="JABEMD010000038">
    <property type="protein sequence ID" value="NNH13042.1"/>
    <property type="molecule type" value="Genomic_DNA"/>
</dbReference>
<feature type="domain" description="HTH cro/C1-type" evidence="2">
    <location>
        <begin position="25"/>
        <end position="72"/>
    </location>
</feature>
<sequence>MARFHNGMRPVHPGEILREEYLVPLDLSIAELAKELHIDTAQIDAIVRGDAGVASEIALRLARYFGGDAETWLNLQQAYDLKTAEQQVGDAIRSEVAPRKAKAA</sequence>
<keyword evidence="1" id="KW-0238">DNA-binding</keyword>
<reference evidence="3 4" key="1">
    <citation type="submission" date="2020-05" db="EMBL/GenBank/DDBJ databases">
        <title>MicrobeNet Type strains.</title>
        <authorList>
            <person name="Nicholson A.C."/>
        </authorList>
    </citation>
    <scope>NUCLEOTIDE SEQUENCE [LARGE SCALE GENOMIC DNA]</scope>
    <source>
        <strain evidence="3 4">ATCC 700815</strain>
    </source>
</reference>
<name>A0A849BCC0_9BURK</name>
<dbReference type="InterPro" id="IPR010982">
    <property type="entry name" value="Lambda_DNA-bd_dom_sf"/>
</dbReference>
<dbReference type="GO" id="GO:0003677">
    <property type="term" value="F:DNA binding"/>
    <property type="evidence" value="ECO:0007669"/>
    <property type="project" value="UniProtKB-KW"/>
</dbReference>
<gene>
    <name evidence="3" type="ORF">HLB16_19440</name>
</gene>
<dbReference type="PANTHER" id="PTHR36924:SF1">
    <property type="entry name" value="ANTITOXIN HIGA-1"/>
    <property type="match status" value="1"/>
</dbReference>
<dbReference type="InterPro" id="IPR001387">
    <property type="entry name" value="Cro/C1-type_HTH"/>
</dbReference>
<proteinExistence type="predicted"/>
<organism evidence="3 4">
    <name type="scientific">Cupriavidus gilardii</name>
    <dbReference type="NCBI Taxonomy" id="82541"/>
    <lineage>
        <taxon>Bacteria</taxon>
        <taxon>Pseudomonadati</taxon>
        <taxon>Pseudomonadota</taxon>
        <taxon>Betaproteobacteria</taxon>
        <taxon>Burkholderiales</taxon>
        <taxon>Burkholderiaceae</taxon>
        <taxon>Cupriavidus</taxon>
    </lineage>
</organism>
<evidence type="ECO:0000313" key="3">
    <source>
        <dbReference type="EMBL" id="NNH13042.1"/>
    </source>
</evidence>
<protein>
    <submittedName>
        <fullName evidence="3">HigA family addiction module antidote protein</fullName>
    </submittedName>
</protein>
<dbReference type="PANTHER" id="PTHR36924">
    <property type="entry name" value="ANTITOXIN HIGA-1"/>
    <property type="match status" value="1"/>
</dbReference>
<dbReference type="Proteomes" id="UP000542973">
    <property type="component" value="Unassembled WGS sequence"/>
</dbReference>
<comment type="caution">
    <text evidence="3">The sequence shown here is derived from an EMBL/GenBank/DDBJ whole genome shotgun (WGS) entry which is preliminary data.</text>
</comment>
<accession>A0A849BCC0</accession>
<evidence type="ECO:0000313" key="4">
    <source>
        <dbReference type="Proteomes" id="UP000542973"/>
    </source>
</evidence>
<dbReference type="SUPFAM" id="SSF47413">
    <property type="entry name" value="lambda repressor-like DNA-binding domains"/>
    <property type="match status" value="1"/>
</dbReference>